<feature type="region of interest" description="Disordered" evidence="1">
    <location>
        <begin position="60"/>
        <end position="80"/>
    </location>
</feature>
<name>A0ABD2LDB3_9BILA</name>
<reference evidence="3 4" key="1">
    <citation type="submission" date="2024-10" db="EMBL/GenBank/DDBJ databases">
        <authorList>
            <person name="Kim D."/>
        </authorList>
    </citation>
    <scope>NUCLEOTIDE SEQUENCE [LARGE SCALE GENOMIC DNA]</scope>
    <source>
        <strain evidence="3">BH-2024</strain>
    </source>
</reference>
<keyword evidence="4" id="KW-1185">Reference proteome</keyword>
<proteinExistence type="predicted"/>
<accession>A0ABD2LDB3</accession>
<dbReference type="EMBL" id="JBICBT010000454">
    <property type="protein sequence ID" value="KAL3113163.1"/>
    <property type="molecule type" value="Genomic_DNA"/>
</dbReference>
<feature type="chain" id="PRO_5044754837" description="Secreted protein" evidence="2">
    <location>
        <begin position="25"/>
        <end position="80"/>
    </location>
</feature>
<organism evidence="3 4">
    <name type="scientific">Heterodera trifolii</name>
    <dbReference type="NCBI Taxonomy" id="157864"/>
    <lineage>
        <taxon>Eukaryota</taxon>
        <taxon>Metazoa</taxon>
        <taxon>Ecdysozoa</taxon>
        <taxon>Nematoda</taxon>
        <taxon>Chromadorea</taxon>
        <taxon>Rhabditida</taxon>
        <taxon>Tylenchina</taxon>
        <taxon>Tylenchomorpha</taxon>
        <taxon>Tylenchoidea</taxon>
        <taxon>Heteroderidae</taxon>
        <taxon>Heteroderinae</taxon>
        <taxon>Heterodera</taxon>
    </lineage>
</organism>
<gene>
    <name evidence="3" type="ORF">niasHT_013399</name>
</gene>
<evidence type="ECO:0000256" key="1">
    <source>
        <dbReference type="SAM" id="MobiDB-lite"/>
    </source>
</evidence>
<evidence type="ECO:0000313" key="3">
    <source>
        <dbReference type="EMBL" id="KAL3113163.1"/>
    </source>
</evidence>
<comment type="caution">
    <text evidence="3">The sequence shown here is derived from an EMBL/GenBank/DDBJ whole genome shotgun (WGS) entry which is preliminary data.</text>
</comment>
<dbReference type="Proteomes" id="UP001620626">
    <property type="component" value="Unassembled WGS sequence"/>
</dbReference>
<keyword evidence="2" id="KW-0732">Signal</keyword>
<evidence type="ECO:0008006" key="5">
    <source>
        <dbReference type="Google" id="ProtNLM"/>
    </source>
</evidence>
<sequence length="80" mass="8560">MNRSMPIISMIILLLVFLPTTASSESRKVSAEDAKINIDGPLCWVSRKTGQVFEGIVCPSTIPTETSPTASSSSTTTTKK</sequence>
<dbReference type="AlphaFoldDB" id="A0ABD2LDB3"/>
<evidence type="ECO:0000313" key="4">
    <source>
        <dbReference type="Proteomes" id="UP001620626"/>
    </source>
</evidence>
<feature type="signal peptide" evidence="2">
    <location>
        <begin position="1"/>
        <end position="24"/>
    </location>
</feature>
<protein>
    <recommendedName>
        <fullName evidence="5">Secreted protein</fullName>
    </recommendedName>
</protein>
<evidence type="ECO:0000256" key="2">
    <source>
        <dbReference type="SAM" id="SignalP"/>
    </source>
</evidence>